<keyword evidence="1" id="KW-1133">Transmembrane helix</keyword>
<dbReference type="Gene3D" id="3.30.700.10">
    <property type="entry name" value="Glycoprotein, Type 4 Pilin"/>
    <property type="match status" value="1"/>
</dbReference>
<keyword evidence="1" id="KW-0472">Membrane</keyword>
<keyword evidence="1" id="KW-0812">Transmembrane</keyword>
<accession>A0A383AWH3</accession>
<evidence type="ECO:0000256" key="1">
    <source>
        <dbReference type="SAM" id="Phobius"/>
    </source>
</evidence>
<dbReference type="PANTHER" id="PTHR30093">
    <property type="entry name" value="GENERAL SECRETION PATHWAY PROTEIN G"/>
    <property type="match status" value="1"/>
</dbReference>
<evidence type="ECO:0000313" key="2">
    <source>
        <dbReference type="EMBL" id="SVE12062.1"/>
    </source>
</evidence>
<evidence type="ECO:0008006" key="3">
    <source>
        <dbReference type="Google" id="ProtNLM"/>
    </source>
</evidence>
<dbReference type="SUPFAM" id="SSF54523">
    <property type="entry name" value="Pili subunits"/>
    <property type="match status" value="1"/>
</dbReference>
<dbReference type="EMBL" id="UINC01195474">
    <property type="protein sequence ID" value="SVE12062.1"/>
    <property type="molecule type" value="Genomic_DNA"/>
</dbReference>
<dbReference type="AlphaFoldDB" id="A0A383AWH3"/>
<sequence>MVPVAEFCTTMDSCDVRQIRNRAFTLIELLVVIAIIGILAGILLPTLAAAKFKAMAAKSLSDKGELGKAWRMAVEDNGDVLVVNTPTSNSTWCRHDLFGSPRVDSRVEIKAFVSGPLGAYV</sequence>
<feature type="transmembrane region" description="Helical" evidence="1">
    <location>
        <begin position="29"/>
        <end position="50"/>
    </location>
</feature>
<dbReference type="InterPro" id="IPR045584">
    <property type="entry name" value="Pilin-like"/>
</dbReference>
<reference evidence="2" key="1">
    <citation type="submission" date="2018-05" db="EMBL/GenBank/DDBJ databases">
        <authorList>
            <person name="Lanie J.A."/>
            <person name="Ng W.-L."/>
            <person name="Kazmierczak K.M."/>
            <person name="Andrzejewski T.M."/>
            <person name="Davidsen T.M."/>
            <person name="Wayne K.J."/>
            <person name="Tettelin H."/>
            <person name="Glass J.I."/>
            <person name="Rusch D."/>
            <person name="Podicherti R."/>
            <person name="Tsui H.-C.T."/>
            <person name="Winkler M.E."/>
        </authorList>
    </citation>
    <scope>NUCLEOTIDE SEQUENCE</scope>
</reference>
<proteinExistence type="predicted"/>
<feature type="non-terminal residue" evidence="2">
    <location>
        <position position="121"/>
    </location>
</feature>
<dbReference type="Pfam" id="PF07963">
    <property type="entry name" value="N_methyl"/>
    <property type="match status" value="1"/>
</dbReference>
<protein>
    <recommendedName>
        <fullName evidence="3">Prepilin-type N-terminal cleavage/methylation domain-containing protein</fullName>
    </recommendedName>
</protein>
<organism evidence="2">
    <name type="scientific">marine metagenome</name>
    <dbReference type="NCBI Taxonomy" id="408172"/>
    <lineage>
        <taxon>unclassified sequences</taxon>
        <taxon>metagenomes</taxon>
        <taxon>ecological metagenomes</taxon>
    </lineage>
</organism>
<dbReference type="InterPro" id="IPR012902">
    <property type="entry name" value="N_methyl_site"/>
</dbReference>
<name>A0A383AWH3_9ZZZZ</name>
<dbReference type="NCBIfam" id="TIGR02532">
    <property type="entry name" value="IV_pilin_GFxxxE"/>
    <property type="match status" value="1"/>
</dbReference>
<gene>
    <name evidence="2" type="ORF">METZ01_LOCUS464916</name>
</gene>